<dbReference type="STRING" id="46835.A0A504YF44"/>
<dbReference type="Proteomes" id="UP000316759">
    <property type="component" value="Unassembled WGS sequence"/>
</dbReference>
<name>A0A504YF44_FASGI</name>
<protein>
    <recommendedName>
        <fullName evidence="4">Large ribosomal subunit protein eL28</fullName>
    </recommendedName>
    <alternativeName>
        <fullName evidence="5">60S ribosomal protein L28</fullName>
    </alternativeName>
</protein>
<dbReference type="GO" id="GO:0003735">
    <property type="term" value="F:structural constituent of ribosome"/>
    <property type="evidence" value="ECO:0007669"/>
    <property type="project" value="InterPro"/>
</dbReference>
<evidence type="ECO:0000256" key="5">
    <source>
        <dbReference type="ARBA" id="ARBA00035330"/>
    </source>
</evidence>
<dbReference type="OrthoDB" id="338850at2759"/>
<reference evidence="7 8" key="1">
    <citation type="submission" date="2019-04" db="EMBL/GenBank/DDBJ databases">
        <title>Annotation for the trematode Fasciola gigantica.</title>
        <authorList>
            <person name="Choi Y.-J."/>
        </authorList>
    </citation>
    <scope>NUCLEOTIDE SEQUENCE [LARGE SCALE GENOMIC DNA]</scope>
    <source>
        <strain evidence="7">Uganda_cow_1</strain>
    </source>
</reference>
<dbReference type="InterPro" id="IPR029004">
    <property type="entry name" value="Ribosomal_eL28/Mak16"/>
</dbReference>
<evidence type="ECO:0000256" key="2">
    <source>
        <dbReference type="ARBA" id="ARBA00022980"/>
    </source>
</evidence>
<dbReference type="AlphaFoldDB" id="A0A504YF44"/>
<sequence>MSNYLLWDLVKKNNCFLMKRGGEQFSRDPLNLKGKNCFMYSGLVHKKAIGIKPDKYGKGVVMITKKTGYDHKPSKAVVRTSFIRGRRRALQKIRNNICRQKYRRELKMLALRRASALLLNLKPTETPAAKPKKA</sequence>
<dbReference type="Gene3D" id="3.30.390.110">
    <property type="match status" value="1"/>
</dbReference>
<evidence type="ECO:0000256" key="4">
    <source>
        <dbReference type="ARBA" id="ARBA00035223"/>
    </source>
</evidence>
<dbReference type="EMBL" id="SUNJ01011132">
    <property type="protein sequence ID" value="TPP59136.1"/>
    <property type="molecule type" value="Genomic_DNA"/>
</dbReference>
<keyword evidence="8" id="KW-1185">Reference proteome</keyword>
<accession>A0A504YF44</accession>
<comment type="similarity">
    <text evidence="1">Belongs to the eukaryotic ribosomal protein eL28 family.</text>
</comment>
<evidence type="ECO:0000313" key="7">
    <source>
        <dbReference type="EMBL" id="TPP59136.1"/>
    </source>
</evidence>
<feature type="domain" description="Ribosomal eL28/Mak16" evidence="6">
    <location>
        <begin position="5"/>
        <end position="118"/>
    </location>
</feature>
<organism evidence="7 8">
    <name type="scientific">Fasciola gigantica</name>
    <name type="common">Giant liver fluke</name>
    <dbReference type="NCBI Taxonomy" id="46835"/>
    <lineage>
        <taxon>Eukaryota</taxon>
        <taxon>Metazoa</taxon>
        <taxon>Spiralia</taxon>
        <taxon>Lophotrochozoa</taxon>
        <taxon>Platyhelminthes</taxon>
        <taxon>Trematoda</taxon>
        <taxon>Digenea</taxon>
        <taxon>Plagiorchiida</taxon>
        <taxon>Echinostomata</taxon>
        <taxon>Echinostomatoidea</taxon>
        <taxon>Fasciolidae</taxon>
        <taxon>Fasciola</taxon>
    </lineage>
</organism>
<comment type="caution">
    <text evidence="7">The sequence shown here is derived from an EMBL/GenBank/DDBJ whole genome shotgun (WGS) entry which is preliminary data.</text>
</comment>
<dbReference type="PANTHER" id="PTHR10544">
    <property type="entry name" value="60S RIBOSOMAL PROTEIN L28"/>
    <property type="match status" value="1"/>
</dbReference>
<evidence type="ECO:0000259" key="6">
    <source>
        <dbReference type="Pfam" id="PF01778"/>
    </source>
</evidence>
<dbReference type="GO" id="GO:0006412">
    <property type="term" value="P:translation"/>
    <property type="evidence" value="ECO:0007669"/>
    <property type="project" value="InterPro"/>
</dbReference>
<dbReference type="FunFam" id="3.30.390.110:FF:000002">
    <property type="entry name" value="60S ribosomal protein L28"/>
    <property type="match status" value="1"/>
</dbReference>
<keyword evidence="3" id="KW-0687">Ribonucleoprotein</keyword>
<proteinExistence type="inferred from homology"/>
<keyword evidence="2 7" id="KW-0689">Ribosomal protein</keyword>
<gene>
    <name evidence="7" type="ORF">FGIG_01964</name>
</gene>
<dbReference type="GO" id="GO:1990904">
    <property type="term" value="C:ribonucleoprotein complex"/>
    <property type="evidence" value="ECO:0007669"/>
    <property type="project" value="UniProtKB-KW"/>
</dbReference>
<dbReference type="Pfam" id="PF01778">
    <property type="entry name" value="Ribosomal_L28e"/>
    <property type="match status" value="1"/>
</dbReference>
<evidence type="ECO:0000256" key="3">
    <source>
        <dbReference type="ARBA" id="ARBA00023274"/>
    </source>
</evidence>
<dbReference type="InterPro" id="IPR002672">
    <property type="entry name" value="Ribosomal_eL28"/>
</dbReference>
<evidence type="ECO:0000256" key="1">
    <source>
        <dbReference type="ARBA" id="ARBA00007926"/>
    </source>
</evidence>
<dbReference type="GO" id="GO:0005840">
    <property type="term" value="C:ribosome"/>
    <property type="evidence" value="ECO:0007669"/>
    <property type="project" value="UniProtKB-KW"/>
</dbReference>
<evidence type="ECO:0000313" key="8">
    <source>
        <dbReference type="Proteomes" id="UP000316759"/>
    </source>
</evidence>